<organism evidence="1 2">
    <name type="scientific">Brassicogethes aeneus</name>
    <name type="common">Rape pollen beetle</name>
    <name type="synonym">Meligethes aeneus</name>
    <dbReference type="NCBI Taxonomy" id="1431903"/>
    <lineage>
        <taxon>Eukaryota</taxon>
        <taxon>Metazoa</taxon>
        <taxon>Ecdysozoa</taxon>
        <taxon>Arthropoda</taxon>
        <taxon>Hexapoda</taxon>
        <taxon>Insecta</taxon>
        <taxon>Pterygota</taxon>
        <taxon>Neoptera</taxon>
        <taxon>Endopterygota</taxon>
        <taxon>Coleoptera</taxon>
        <taxon>Polyphaga</taxon>
        <taxon>Cucujiformia</taxon>
        <taxon>Nitidulidae</taxon>
        <taxon>Meligethinae</taxon>
        <taxon>Brassicogethes</taxon>
    </lineage>
</organism>
<reference evidence="1" key="1">
    <citation type="submission" date="2021-12" db="EMBL/GenBank/DDBJ databases">
        <authorList>
            <person name="King R."/>
        </authorList>
    </citation>
    <scope>NUCLEOTIDE SEQUENCE</scope>
</reference>
<dbReference type="AlphaFoldDB" id="A0A9P0FJ76"/>
<protein>
    <recommendedName>
        <fullName evidence="3">E3 ubiquitin-protein ligase</fullName>
    </recommendedName>
</protein>
<keyword evidence="2" id="KW-1185">Reference proteome</keyword>
<proteinExistence type="predicted"/>
<evidence type="ECO:0000313" key="1">
    <source>
        <dbReference type="EMBL" id="CAH0559250.1"/>
    </source>
</evidence>
<sequence length="524" mass="60929">MSVFIIPEKELQNLICGECGNYLSVLPVREDENKKYCGRCNKVGKTSNFQNKYKNGLFRCINRYDGCNKLLTFEQTVQHEEICKFASKSCPICPRFSCNTLSLILHFCEFHPNNILYSLKIEFSRMEDQKETYLYCSINELCFIHVTYEKSLNEMCFSTEILSLKQNVFNHQICIDKINAKKVFYKSKWTNKPLKVNLFNITKVQPRTISFKIVMHFYNTEPVLAFDIKQPSTKAQKSLKVAYTDKTTQTDNTREIPKVLKNKHIQTDTIIEVNTTKTMGLAKSQQNKEIQTKTINGVDLTKDFKINYPNYILSICGTALISSNNTRIELTCCNCNQFTGTNVFSCMKKLHITCWDCRAWCVNCNDRMAGYNAEMSTLNEVIAFPCRWNCGQNILGDLLRTHEKNCIQQPKIICPLCGVLYNVQGENHFDRHSTKLFKEWCFSIKNVQGVFFIHDFRIFMCRESKVGNVRTINIRPYGDFNLYMYLIINNKPFKIQPAQNLKFEENINNCNVQFILTKTNLTLT</sequence>
<name>A0A9P0FJ76_BRAAE</name>
<dbReference type="Proteomes" id="UP001154078">
    <property type="component" value="Chromosome 6"/>
</dbReference>
<evidence type="ECO:0008006" key="3">
    <source>
        <dbReference type="Google" id="ProtNLM"/>
    </source>
</evidence>
<accession>A0A9P0FJ76</accession>
<dbReference type="EMBL" id="OV121137">
    <property type="protein sequence ID" value="CAH0559250.1"/>
    <property type="molecule type" value="Genomic_DNA"/>
</dbReference>
<dbReference type="InterPro" id="IPR013083">
    <property type="entry name" value="Znf_RING/FYVE/PHD"/>
</dbReference>
<gene>
    <name evidence="1" type="ORF">MELIAE_LOCUS9374</name>
</gene>
<evidence type="ECO:0000313" key="2">
    <source>
        <dbReference type="Proteomes" id="UP001154078"/>
    </source>
</evidence>
<dbReference type="OrthoDB" id="6780401at2759"/>
<dbReference type="Gene3D" id="3.30.40.10">
    <property type="entry name" value="Zinc/RING finger domain, C3HC4 (zinc finger)"/>
    <property type="match status" value="1"/>
</dbReference>